<comment type="caution">
    <text evidence="8">The sequence shown here is derived from an EMBL/GenBank/DDBJ whole genome shotgun (WGS) entry which is preliminary data.</text>
</comment>
<sequence length="400" mass="45120">MEKPTTPPAIGDADRSGGLLATSILALSTVLIFIALRFVTRIWLVKRVGWDDWCIVFAGFGHIIGMGLITVQIKYGFGRPAYYLTEHQFQEFMKYSYGEWLQTFATLTFTKISICLFLLRITVTKAFIRPLYAAIFVLAVSNVVLSLVWILQCRPHLDKAWNSKMPGKCFSKGQLERIIISQAIISIISDFFLSAFPILILRKVQISFRSKVGLCLLMGLGVITGSLSLVRTALNYQNVTNDPTWLSIPNWYWRTWEVLFGVVAACIPTLRPLYKWLVQEYTRLTSASKSSKPITNHRSSSKPSKAFQNKAYGAKLDESVTREEDILPLQNFEGAGGLGNVEREVKQHSQEMKTGESQGFKPGLHLHGDLSTNRPGHFKRWDSEARIGGEYGVEEVEDRI</sequence>
<dbReference type="InterPro" id="IPR052337">
    <property type="entry name" value="SAT4-like"/>
</dbReference>
<feature type="domain" description="Rhodopsin" evidence="7">
    <location>
        <begin position="36"/>
        <end position="275"/>
    </location>
</feature>
<feature type="transmembrane region" description="Helical" evidence="6">
    <location>
        <begin position="20"/>
        <end position="40"/>
    </location>
</feature>
<evidence type="ECO:0000256" key="5">
    <source>
        <dbReference type="ARBA" id="ARBA00038359"/>
    </source>
</evidence>
<organism evidence="8 9">
    <name type="scientific">Cladonia borealis</name>
    <dbReference type="NCBI Taxonomy" id="184061"/>
    <lineage>
        <taxon>Eukaryota</taxon>
        <taxon>Fungi</taxon>
        <taxon>Dikarya</taxon>
        <taxon>Ascomycota</taxon>
        <taxon>Pezizomycotina</taxon>
        <taxon>Lecanoromycetes</taxon>
        <taxon>OSLEUM clade</taxon>
        <taxon>Lecanoromycetidae</taxon>
        <taxon>Lecanorales</taxon>
        <taxon>Lecanorineae</taxon>
        <taxon>Cladoniaceae</taxon>
        <taxon>Cladonia</taxon>
    </lineage>
</organism>
<evidence type="ECO:0000313" key="9">
    <source>
        <dbReference type="Proteomes" id="UP001166286"/>
    </source>
</evidence>
<feature type="transmembrane region" description="Helical" evidence="6">
    <location>
        <begin position="251"/>
        <end position="270"/>
    </location>
</feature>
<feature type="transmembrane region" description="Helical" evidence="6">
    <location>
        <begin position="178"/>
        <end position="200"/>
    </location>
</feature>
<comment type="subcellular location">
    <subcellularLocation>
        <location evidence="1">Membrane</location>
        <topology evidence="1">Multi-pass membrane protein</topology>
    </subcellularLocation>
</comment>
<keyword evidence="9" id="KW-1185">Reference proteome</keyword>
<feature type="transmembrane region" description="Helical" evidence="6">
    <location>
        <begin position="52"/>
        <end position="73"/>
    </location>
</feature>
<comment type="similarity">
    <text evidence="5">Belongs to the SAT4 family.</text>
</comment>
<dbReference type="GO" id="GO:0016020">
    <property type="term" value="C:membrane"/>
    <property type="evidence" value="ECO:0007669"/>
    <property type="project" value="UniProtKB-SubCell"/>
</dbReference>
<gene>
    <name evidence="8" type="ORF">JMJ35_008023</name>
</gene>
<evidence type="ECO:0000313" key="8">
    <source>
        <dbReference type="EMBL" id="KAK0509629.1"/>
    </source>
</evidence>
<feature type="transmembrane region" description="Helical" evidence="6">
    <location>
        <begin position="131"/>
        <end position="151"/>
    </location>
</feature>
<dbReference type="EMBL" id="JAFEKC020000018">
    <property type="protein sequence ID" value="KAK0509629.1"/>
    <property type="molecule type" value="Genomic_DNA"/>
</dbReference>
<proteinExistence type="inferred from homology"/>
<evidence type="ECO:0000256" key="2">
    <source>
        <dbReference type="ARBA" id="ARBA00022692"/>
    </source>
</evidence>
<keyword evidence="4 6" id="KW-0472">Membrane</keyword>
<dbReference type="Pfam" id="PF20684">
    <property type="entry name" value="Fung_rhodopsin"/>
    <property type="match status" value="1"/>
</dbReference>
<feature type="transmembrane region" description="Helical" evidence="6">
    <location>
        <begin position="100"/>
        <end position="119"/>
    </location>
</feature>
<dbReference type="AlphaFoldDB" id="A0AA39QX95"/>
<accession>A0AA39QX95</accession>
<dbReference type="PANTHER" id="PTHR33048">
    <property type="entry name" value="PTH11-LIKE INTEGRAL MEMBRANE PROTEIN (AFU_ORTHOLOGUE AFUA_5G11245)"/>
    <property type="match status" value="1"/>
</dbReference>
<dbReference type="Proteomes" id="UP001166286">
    <property type="component" value="Unassembled WGS sequence"/>
</dbReference>
<evidence type="ECO:0000259" key="7">
    <source>
        <dbReference type="Pfam" id="PF20684"/>
    </source>
</evidence>
<evidence type="ECO:0000256" key="4">
    <source>
        <dbReference type="ARBA" id="ARBA00023136"/>
    </source>
</evidence>
<evidence type="ECO:0000256" key="3">
    <source>
        <dbReference type="ARBA" id="ARBA00022989"/>
    </source>
</evidence>
<evidence type="ECO:0000256" key="1">
    <source>
        <dbReference type="ARBA" id="ARBA00004141"/>
    </source>
</evidence>
<keyword evidence="2 6" id="KW-0812">Transmembrane</keyword>
<keyword evidence="3 6" id="KW-1133">Transmembrane helix</keyword>
<protein>
    <recommendedName>
        <fullName evidence="7">Rhodopsin domain-containing protein</fullName>
    </recommendedName>
</protein>
<feature type="transmembrane region" description="Helical" evidence="6">
    <location>
        <begin position="212"/>
        <end position="231"/>
    </location>
</feature>
<dbReference type="InterPro" id="IPR049326">
    <property type="entry name" value="Rhodopsin_dom_fungi"/>
</dbReference>
<name>A0AA39QX95_9LECA</name>
<evidence type="ECO:0000256" key="6">
    <source>
        <dbReference type="SAM" id="Phobius"/>
    </source>
</evidence>
<dbReference type="PANTHER" id="PTHR33048:SF129">
    <property type="entry name" value="INTEGRAL MEMBRANE PROTEIN-RELATED"/>
    <property type="match status" value="1"/>
</dbReference>
<reference evidence="8" key="1">
    <citation type="submission" date="2023-03" db="EMBL/GenBank/DDBJ databases">
        <title>Complete genome of Cladonia borealis.</title>
        <authorList>
            <person name="Park H."/>
        </authorList>
    </citation>
    <scope>NUCLEOTIDE SEQUENCE</scope>
    <source>
        <strain evidence="8">ANT050790</strain>
    </source>
</reference>